<dbReference type="PANTHER" id="PTHR33841">
    <property type="entry name" value="DNA METHYLTRANSFERASE YEEA-RELATED"/>
    <property type="match status" value="1"/>
</dbReference>
<keyword evidence="7" id="KW-0540">Nuclease</keyword>
<dbReference type="AlphaFoldDB" id="A0A854PRF6"/>
<comment type="catalytic activity">
    <reaction evidence="5">
        <text>a 2'-deoxyadenosine in DNA + S-adenosyl-L-methionine = an N(6)-methyl-2'-deoxyadenosine in DNA + S-adenosyl-L-homocysteine + H(+)</text>
        <dbReference type="Rhea" id="RHEA:15197"/>
        <dbReference type="Rhea" id="RHEA-COMP:12418"/>
        <dbReference type="Rhea" id="RHEA-COMP:12419"/>
        <dbReference type="ChEBI" id="CHEBI:15378"/>
        <dbReference type="ChEBI" id="CHEBI:57856"/>
        <dbReference type="ChEBI" id="CHEBI:59789"/>
        <dbReference type="ChEBI" id="CHEBI:90615"/>
        <dbReference type="ChEBI" id="CHEBI:90616"/>
        <dbReference type="EC" id="2.1.1.72"/>
    </reaction>
</comment>
<dbReference type="GO" id="GO:0003676">
    <property type="term" value="F:nucleic acid binding"/>
    <property type="evidence" value="ECO:0007669"/>
    <property type="project" value="InterPro"/>
</dbReference>
<keyword evidence="2" id="KW-0489">Methyltransferase</keyword>
<evidence type="ECO:0000256" key="5">
    <source>
        <dbReference type="ARBA" id="ARBA00047942"/>
    </source>
</evidence>
<keyword evidence="4" id="KW-0949">S-adenosyl-L-methionine</keyword>
<dbReference type="InterPro" id="IPR029063">
    <property type="entry name" value="SAM-dependent_MTases_sf"/>
</dbReference>
<dbReference type="InterPro" id="IPR050953">
    <property type="entry name" value="N4_N6_ade-DNA_methylase"/>
</dbReference>
<dbReference type="EC" id="2.1.1.72" evidence="1"/>
<dbReference type="PROSITE" id="PS00092">
    <property type="entry name" value="N6_MTASE"/>
    <property type="match status" value="1"/>
</dbReference>
<evidence type="ECO:0000313" key="8">
    <source>
        <dbReference type="Proteomes" id="UP000198437"/>
    </source>
</evidence>
<dbReference type="GO" id="GO:0032259">
    <property type="term" value="P:methylation"/>
    <property type="evidence" value="ECO:0007669"/>
    <property type="project" value="UniProtKB-KW"/>
</dbReference>
<dbReference type="GO" id="GO:0009007">
    <property type="term" value="F:site-specific DNA-methyltransferase (adenine-specific) activity"/>
    <property type="evidence" value="ECO:0007669"/>
    <property type="project" value="UniProtKB-EC"/>
</dbReference>
<protein>
    <recommendedName>
        <fullName evidence="1">site-specific DNA-methyltransferase (adenine-specific)</fullName>
        <ecNumber evidence="1">2.1.1.72</ecNumber>
    </recommendedName>
</protein>
<sequence>MDKNKIKKFAINARQHLRDTVEVKLAGLGITADKINNELPISTTDKKYYVDDNENNALTGAQIGWRRDIVNELRNRDYDNDPKTAFNDFVEEVAYTWFNRIIALRFMEVNNYLPSRVRVLTSEEGKAEPDIVDEAMEIEDDLGGYSDQEKELITNALTDKTPELMDQLYTMLFIKQCDALSEILPELFEKTRNYLKLLFTPHYDRGVIQDLINEIPESYFDVNEEGQVQIIGWLYQYYNTVPKENSFKKKKYQTDDIPPVTQLFTPDWIVRYMVENSLGRYWIDILYSKGDSRSEKEIAEDFGWKYYMPSSDKNEVQISDELAKKDVTDIKFVDPAMGSGHILVYAFEVFMQIYETQGYSDRDAASLIIKNNLYGLDIDTRAYQLSYFALLMKARQNDRRLFRRDHQVHLYDVPAIHYVVEDYQDLIADLGLNKEKTTKDLKKVLDIFKYGDDLGSIIKVDRDVDIDNLKKLTEMKEEPEQLNFLADSINKREQLSEVLNVAEVLRNKYDIAVTNPPYMGGRKMDASLKKYVQKNYPDAKADLFSVFMEKLMNLTTKIGYIGMITMHSWMFLSNFEKLRVKIQSHTIINMAHLGTRAFEDIGGEVVQTATFILQNHSRKNYIGSYERLVNYGSQDEKENAFLEIIKGSDQKDLYQVGQSNFYKIPNSPIAYWASQNLFKDFEKGTPLGQLVDAKQGLATADNKRFLRQWFEVQIDNISFSSRSIEESVESKKKWFPYNKGGAYRKWYGNYDYVVNWQNDGYEIRHFTDNRGKVRSRPQNTDSYFKPSITWSLITSSLFSMRYRLAGSIHDVSGMSLFYKDQDLKIIMGLMNTKVGQYLLSMLNPTINFQIGNIISVPFLASNYDNSREIIQNSIKLSEQDWDAFETSWDFKRSSLLTTNAATLQQAYNNWSQEASDRFNQLKSNEEELNKIFIDLYGLQDELTPEEDDKEVSVRKADQVRDIKAFLSYFIGCVFGRYSLDKDGLAYAGGDWNDFNYQTFIPNKDNIILLTDRQYFEDSRDIIVRLKEFLSKTFKPDHLSDNMNFIAQTLYPKKFEKGTSAEQIIRDYFLNDFYKDHSKIYQKRPIYWEFSSGRNKGFKALMYLHRYTPDQLAMVRHYLHDLQPAMNDLINVDQNLLDQETTASAKSKYRKTISTLNKQMAEMVKYDQILDHLSQNPVDLDLDDGVLVNHDKLQQHEKLLSKL</sequence>
<dbReference type="InterPro" id="IPR047939">
    <property type="entry name" value="BREX_1_PglX"/>
</dbReference>
<keyword evidence="7" id="KW-0255">Endonuclease</keyword>
<evidence type="ECO:0000256" key="4">
    <source>
        <dbReference type="ARBA" id="ARBA00022691"/>
    </source>
</evidence>
<keyword evidence="7" id="KW-0378">Hydrolase</keyword>
<accession>A0A854PRF6</accession>
<dbReference type="GO" id="GO:0004519">
    <property type="term" value="F:endonuclease activity"/>
    <property type="evidence" value="ECO:0007669"/>
    <property type="project" value="UniProtKB-KW"/>
</dbReference>
<evidence type="ECO:0000259" key="6">
    <source>
        <dbReference type="Pfam" id="PF07669"/>
    </source>
</evidence>
<dbReference type="InterPro" id="IPR011639">
    <property type="entry name" value="MethylTrfase_TaqI-like_dom"/>
</dbReference>
<evidence type="ECO:0000313" key="7">
    <source>
        <dbReference type="EMBL" id="OXC22948.1"/>
    </source>
</evidence>
<organism evidence="7 8">
    <name type="scientific">Lactobacillus crispatus</name>
    <dbReference type="NCBI Taxonomy" id="47770"/>
    <lineage>
        <taxon>Bacteria</taxon>
        <taxon>Bacillati</taxon>
        <taxon>Bacillota</taxon>
        <taxon>Bacilli</taxon>
        <taxon>Lactobacillales</taxon>
        <taxon>Lactobacillaceae</taxon>
        <taxon>Lactobacillus</taxon>
    </lineage>
</organism>
<dbReference type="Pfam" id="PF07669">
    <property type="entry name" value="Eco57I"/>
    <property type="match status" value="1"/>
</dbReference>
<comment type="caution">
    <text evidence="7">The sequence shown here is derived from an EMBL/GenBank/DDBJ whole genome shotgun (WGS) entry which is preliminary data.</text>
</comment>
<dbReference type="SUPFAM" id="SSF53335">
    <property type="entry name" value="S-adenosyl-L-methionine-dependent methyltransferases"/>
    <property type="match status" value="1"/>
</dbReference>
<evidence type="ECO:0000256" key="1">
    <source>
        <dbReference type="ARBA" id="ARBA00011900"/>
    </source>
</evidence>
<proteinExistence type="predicted"/>
<dbReference type="RefSeq" id="WP_089150084.1">
    <property type="nucleotide sequence ID" value="NZ_LYQS01000027.1"/>
</dbReference>
<dbReference type="NCBIfam" id="NF033452">
    <property type="entry name" value="BREX_1_MTaseX"/>
    <property type="match status" value="1"/>
</dbReference>
<gene>
    <name evidence="7" type="ORF">AYP82_08490</name>
</gene>
<dbReference type="PRINTS" id="PR00507">
    <property type="entry name" value="N12N6MTFRASE"/>
</dbReference>
<dbReference type="GO" id="GO:0006304">
    <property type="term" value="P:DNA modification"/>
    <property type="evidence" value="ECO:0007669"/>
    <property type="project" value="InterPro"/>
</dbReference>
<feature type="domain" description="Type II methyltransferase M.TaqI-like" evidence="6">
    <location>
        <begin position="371"/>
        <end position="593"/>
    </location>
</feature>
<dbReference type="Proteomes" id="UP000198437">
    <property type="component" value="Unassembled WGS sequence"/>
</dbReference>
<dbReference type="PANTHER" id="PTHR33841:SF1">
    <property type="entry name" value="DNA METHYLTRANSFERASE A"/>
    <property type="match status" value="1"/>
</dbReference>
<evidence type="ECO:0000256" key="2">
    <source>
        <dbReference type="ARBA" id="ARBA00022603"/>
    </source>
</evidence>
<dbReference type="InterPro" id="IPR002052">
    <property type="entry name" value="DNA_methylase_N6_adenine_CS"/>
</dbReference>
<dbReference type="Gene3D" id="3.40.50.150">
    <property type="entry name" value="Vaccinia Virus protein VP39"/>
    <property type="match status" value="1"/>
</dbReference>
<dbReference type="EMBL" id="LYQW01000018">
    <property type="protein sequence ID" value="OXC22948.1"/>
    <property type="molecule type" value="Genomic_DNA"/>
</dbReference>
<evidence type="ECO:0000256" key="3">
    <source>
        <dbReference type="ARBA" id="ARBA00022679"/>
    </source>
</evidence>
<name>A0A854PRF6_9LACO</name>
<keyword evidence="3" id="KW-0808">Transferase</keyword>
<reference evidence="7 8" key="1">
    <citation type="submission" date="2016-05" db="EMBL/GenBank/DDBJ databases">
        <authorList>
            <person name="Johnson T.J."/>
            <person name="Youmans B.P."/>
            <person name="Case K.A."/>
        </authorList>
    </citation>
    <scope>NUCLEOTIDE SEQUENCE [LARGE SCALE GENOMIC DNA]</scope>
    <source>
        <strain evidence="7 8">UMNLC6</strain>
    </source>
</reference>